<evidence type="ECO:0000256" key="8">
    <source>
        <dbReference type="ARBA" id="ARBA00049985"/>
    </source>
</evidence>
<keyword evidence="4" id="KW-0547">Nucleotide-binding</keyword>
<dbReference type="InterPro" id="IPR003439">
    <property type="entry name" value="ABC_transporter-like_ATP-bd"/>
</dbReference>
<name>A0A0R2CEW3_9LACO</name>
<evidence type="ECO:0000256" key="6">
    <source>
        <dbReference type="ARBA" id="ARBA00022967"/>
    </source>
</evidence>
<feature type="domain" description="ABC transporter" evidence="9">
    <location>
        <begin position="7"/>
        <end position="237"/>
    </location>
</feature>
<keyword evidence="7" id="KW-0472">Membrane</keyword>
<dbReference type="PANTHER" id="PTHR42711">
    <property type="entry name" value="ABC TRANSPORTER ATP-BINDING PROTEIN"/>
    <property type="match status" value="1"/>
</dbReference>
<gene>
    <name evidence="10" type="ORF">FC87_GL000281</name>
</gene>
<dbReference type="SUPFAM" id="SSF52540">
    <property type="entry name" value="P-loop containing nucleoside triphosphate hydrolases"/>
    <property type="match status" value="1"/>
</dbReference>
<dbReference type="InterPro" id="IPR027417">
    <property type="entry name" value="P-loop_NTPase"/>
</dbReference>
<evidence type="ECO:0000313" key="11">
    <source>
        <dbReference type="Proteomes" id="UP000051586"/>
    </source>
</evidence>
<evidence type="ECO:0000313" key="10">
    <source>
        <dbReference type="EMBL" id="KRM89866.1"/>
    </source>
</evidence>
<sequence>MNSETAVQVVNLTKKFGDHAAVNEVSFTIKRGEIFALLGPNGAGKTTIIKMLTTLLKPTSGTVRLCGYDVQKEPDRVRALFGLTGQTAAVDEALSARENLLFFARLLGLSTQAARTRAVELLQEFSLEAVADQPLETYSGGMRRRLDLAISLITRPAIIFLDEPTTGLDPRTRQQMWETIRKLVAAGATIILTTQYLEEADALAQQVAIIDHGKLVSLGTPAALKRKVNKRKLLLTVANPTQANAARRLVKAVLKEPVQRTGKQIMASLSDVNDVATVLNQLKNEGIIIANLEIKQASLDDVFFAMTADKTSKEGK</sequence>
<dbReference type="GO" id="GO:0043215">
    <property type="term" value="P:daunorubicin transport"/>
    <property type="evidence" value="ECO:0007669"/>
    <property type="project" value="InterPro"/>
</dbReference>
<dbReference type="FunFam" id="3.40.50.300:FF:000589">
    <property type="entry name" value="ABC transporter, ATP-binding subunit"/>
    <property type="match status" value="1"/>
</dbReference>
<comment type="caution">
    <text evidence="10">The sequence shown here is derived from an EMBL/GenBank/DDBJ whole genome shotgun (WGS) entry which is preliminary data.</text>
</comment>
<organism evidence="10 11">
    <name type="scientific">Fructilactobacillus florum DSM 22689 = JCM 16035</name>
    <dbReference type="NCBI Taxonomy" id="1423745"/>
    <lineage>
        <taxon>Bacteria</taxon>
        <taxon>Bacillati</taxon>
        <taxon>Bacillota</taxon>
        <taxon>Bacilli</taxon>
        <taxon>Lactobacillales</taxon>
        <taxon>Lactobacillaceae</taxon>
        <taxon>Fructilactobacillus</taxon>
    </lineage>
</organism>
<keyword evidence="6" id="KW-1278">Translocase</keyword>
<dbReference type="AlphaFoldDB" id="A0A0R2CEW3"/>
<evidence type="ECO:0000259" key="9">
    <source>
        <dbReference type="PROSITE" id="PS50893"/>
    </source>
</evidence>
<dbReference type="PANTHER" id="PTHR42711:SF19">
    <property type="entry name" value="DOXORUBICIN RESISTANCE ATP-BINDING PROTEIN DRRA"/>
    <property type="match status" value="1"/>
</dbReference>
<comment type="similarity">
    <text evidence="8">Belongs to the ABC transporter superfamily. Drug exporter-1 (DrugE1) (TC 3.A.1.105) family.</text>
</comment>
<dbReference type="Pfam" id="PF00005">
    <property type="entry name" value="ABC_tran"/>
    <property type="match status" value="1"/>
</dbReference>
<dbReference type="RefSeq" id="WP_056961913.1">
    <property type="nucleotide sequence ID" value="NZ_AYZI01000011.1"/>
</dbReference>
<keyword evidence="2" id="KW-0813">Transport</keyword>
<dbReference type="Gene3D" id="3.40.50.300">
    <property type="entry name" value="P-loop containing nucleotide triphosphate hydrolases"/>
    <property type="match status" value="1"/>
</dbReference>
<proteinExistence type="inferred from homology"/>
<comment type="subcellular location">
    <subcellularLocation>
        <location evidence="1">Cell membrane</location>
        <topology evidence="1">Peripheral membrane protein</topology>
        <orientation evidence="1">Cytoplasmic side</orientation>
    </subcellularLocation>
</comment>
<dbReference type="NCBIfam" id="TIGR01188">
    <property type="entry name" value="drrA"/>
    <property type="match status" value="1"/>
</dbReference>
<dbReference type="InterPro" id="IPR003593">
    <property type="entry name" value="AAA+_ATPase"/>
</dbReference>
<dbReference type="GO" id="GO:0005524">
    <property type="term" value="F:ATP binding"/>
    <property type="evidence" value="ECO:0007669"/>
    <property type="project" value="UniProtKB-KW"/>
</dbReference>
<protein>
    <submittedName>
        <fullName evidence="10">Antibiotic transport system ATP-binding protein</fullName>
    </submittedName>
</protein>
<dbReference type="PROSITE" id="PS50893">
    <property type="entry name" value="ABC_TRANSPORTER_2"/>
    <property type="match status" value="1"/>
</dbReference>
<dbReference type="GO" id="GO:0005886">
    <property type="term" value="C:plasma membrane"/>
    <property type="evidence" value="ECO:0007669"/>
    <property type="project" value="UniProtKB-SubCell"/>
</dbReference>
<keyword evidence="3" id="KW-1003">Cell membrane</keyword>
<dbReference type="PROSITE" id="PS00211">
    <property type="entry name" value="ABC_TRANSPORTER_1"/>
    <property type="match status" value="1"/>
</dbReference>
<dbReference type="GO" id="GO:0016887">
    <property type="term" value="F:ATP hydrolysis activity"/>
    <property type="evidence" value="ECO:0007669"/>
    <property type="project" value="InterPro"/>
</dbReference>
<dbReference type="GO" id="GO:1900753">
    <property type="term" value="P:doxorubicin transport"/>
    <property type="evidence" value="ECO:0007669"/>
    <property type="project" value="InterPro"/>
</dbReference>
<evidence type="ECO:0000256" key="4">
    <source>
        <dbReference type="ARBA" id="ARBA00022741"/>
    </source>
</evidence>
<dbReference type="Proteomes" id="UP000051586">
    <property type="component" value="Unassembled WGS sequence"/>
</dbReference>
<dbReference type="STRING" id="1423745.GCA_001311215_01505"/>
<dbReference type="SMART" id="SM00382">
    <property type="entry name" value="AAA"/>
    <property type="match status" value="1"/>
</dbReference>
<reference evidence="10 11" key="1">
    <citation type="journal article" date="2015" name="Genome Announc.">
        <title>Expanding the biotechnology potential of lactobacilli through comparative genomics of 213 strains and associated genera.</title>
        <authorList>
            <person name="Sun Z."/>
            <person name="Harris H.M."/>
            <person name="McCann A."/>
            <person name="Guo C."/>
            <person name="Argimon S."/>
            <person name="Zhang W."/>
            <person name="Yang X."/>
            <person name="Jeffery I.B."/>
            <person name="Cooney J.C."/>
            <person name="Kagawa T.F."/>
            <person name="Liu W."/>
            <person name="Song Y."/>
            <person name="Salvetti E."/>
            <person name="Wrobel A."/>
            <person name="Rasinkangas P."/>
            <person name="Parkhill J."/>
            <person name="Rea M.C."/>
            <person name="O'Sullivan O."/>
            <person name="Ritari J."/>
            <person name="Douillard F.P."/>
            <person name="Paul Ross R."/>
            <person name="Yang R."/>
            <person name="Briner A.E."/>
            <person name="Felis G.E."/>
            <person name="de Vos W.M."/>
            <person name="Barrangou R."/>
            <person name="Klaenhammer T.R."/>
            <person name="Caufield P.W."/>
            <person name="Cui Y."/>
            <person name="Zhang H."/>
            <person name="O'Toole P.W."/>
        </authorList>
    </citation>
    <scope>NUCLEOTIDE SEQUENCE [LARGE SCALE GENOMIC DNA]</scope>
    <source>
        <strain evidence="10 11">DSM 22689</strain>
    </source>
</reference>
<evidence type="ECO:0000256" key="5">
    <source>
        <dbReference type="ARBA" id="ARBA00022840"/>
    </source>
</evidence>
<dbReference type="InterPro" id="IPR005894">
    <property type="entry name" value="DrrA"/>
</dbReference>
<evidence type="ECO:0000256" key="1">
    <source>
        <dbReference type="ARBA" id="ARBA00004413"/>
    </source>
</evidence>
<dbReference type="PATRIC" id="fig|1423745.4.peg.290"/>
<keyword evidence="5 10" id="KW-0067">ATP-binding</keyword>
<evidence type="ECO:0000256" key="7">
    <source>
        <dbReference type="ARBA" id="ARBA00023136"/>
    </source>
</evidence>
<dbReference type="EMBL" id="AYZI01000011">
    <property type="protein sequence ID" value="KRM89866.1"/>
    <property type="molecule type" value="Genomic_DNA"/>
</dbReference>
<evidence type="ECO:0000256" key="2">
    <source>
        <dbReference type="ARBA" id="ARBA00022448"/>
    </source>
</evidence>
<accession>A0A0R2CEW3</accession>
<dbReference type="InterPro" id="IPR050763">
    <property type="entry name" value="ABC_transporter_ATP-binding"/>
</dbReference>
<evidence type="ECO:0000256" key="3">
    <source>
        <dbReference type="ARBA" id="ARBA00022475"/>
    </source>
</evidence>
<dbReference type="InterPro" id="IPR017871">
    <property type="entry name" value="ABC_transporter-like_CS"/>
</dbReference>